<dbReference type="EMBL" id="JANPWB010000015">
    <property type="protein sequence ID" value="KAJ1093338.1"/>
    <property type="molecule type" value="Genomic_DNA"/>
</dbReference>
<organism evidence="1 2">
    <name type="scientific">Pleurodeles waltl</name>
    <name type="common">Iberian ribbed newt</name>
    <dbReference type="NCBI Taxonomy" id="8319"/>
    <lineage>
        <taxon>Eukaryota</taxon>
        <taxon>Metazoa</taxon>
        <taxon>Chordata</taxon>
        <taxon>Craniata</taxon>
        <taxon>Vertebrata</taxon>
        <taxon>Euteleostomi</taxon>
        <taxon>Amphibia</taxon>
        <taxon>Batrachia</taxon>
        <taxon>Caudata</taxon>
        <taxon>Salamandroidea</taxon>
        <taxon>Salamandridae</taxon>
        <taxon>Pleurodelinae</taxon>
        <taxon>Pleurodeles</taxon>
    </lineage>
</organism>
<proteinExistence type="predicted"/>
<comment type="caution">
    <text evidence="1">The sequence shown here is derived from an EMBL/GenBank/DDBJ whole genome shotgun (WGS) entry which is preliminary data.</text>
</comment>
<reference evidence="1" key="1">
    <citation type="journal article" date="2022" name="bioRxiv">
        <title>Sequencing and chromosome-scale assembly of the giantPleurodeles waltlgenome.</title>
        <authorList>
            <person name="Brown T."/>
            <person name="Elewa A."/>
            <person name="Iarovenko S."/>
            <person name="Subramanian E."/>
            <person name="Araus A.J."/>
            <person name="Petzold A."/>
            <person name="Susuki M."/>
            <person name="Suzuki K.-i.T."/>
            <person name="Hayashi T."/>
            <person name="Toyoda A."/>
            <person name="Oliveira C."/>
            <person name="Osipova E."/>
            <person name="Leigh N.D."/>
            <person name="Simon A."/>
            <person name="Yun M.H."/>
        </authorList>
    </citation>
    <scope>NUCLEOTIDE SEQUENCE</scope>
    <source>
        <strain evidence="1">20211129_DDA</strain>
        <tissue evidence="1">Liver</tissue>
    </source>
</reference>
<gene>
    <name evidence="1" type="ORF">NDU88_006442</name>
</gene>
<keyword evidence="2" id="KW-1185">Reference proteome</keyword>
<sequence>MLIHAIAASREVRPTQEAIAATRTKIMRHVSKVIVARYQVYRSECYEYWETTGRHLANRIKQKAVGGDIKAIYDPSGQVHETPAQILEVFRTFYQDLNAEGAGYRIDRYGELLGRLATGRVTMDDSNKLESSILMEEIEDAM</sequence>
<accession>A0AAV7LQQ7</accession>
<evidence type="ECO:0000313" key="1">
    <source>
        <dbReference type="EMBL" id="KAJ1093338.1"/>
    </source>
</evidence>
<dbReference type="Proteomes" id="UP001066276">
    <property type="component" value="Chromosome 11"/>
</dbReference>
<name>A0AAV7LQQ7_PLEWA</name>
<dbReference type="AlphaFoldDB" id="A0AAV7LQQ7"/>
<protein>
    <submittedName>
        <fullName evidence="1">Uncharacterized protein</fullName>
    </submittedName>
</protein>
<evidence type="ECO:0000313" key="2">
    <source>
        <dbReference type="Proteomes" id="UP001066276"/>
    </source>
</evidence>